<reference evidence="1" key="1">
    <citation type="submission" date="2022-06" db="EMBL/GenBank/DDBJ databases">
        <title>Fusarium solani species complex genomes reveal bases of compartmentalisation and animal pathogenesis.</title>
        <authorList>
            <person name="Tsai I.J."/>
        </authorList>
    </citation>
    <scope>NUCLEOTIDE SEQUENCE</scope>
    <source>
        <strain evidence="1">Fu6.1</strain>
    </source>
</reference>
<dbReference type="EMBL" id="CM046504">
    <property type="protein sequence ID" value="KAI8680347.1"/>
    <property type="molecule type" value="Genomic_DNA"/>
</dbReference>
<name>A0ACC0REA4_9HYPO</name>
<evidence type="ECO:0000313" key="2">
    <source>
        <dbReference type="Proteomes" id="UP001065298"/>
    </source>
</evidence>
<sequence>MPSFTQKTLLTALAGAIGVAAHGHVNNIVINGAEYAGYDVFTLPYSSNPPVVVGWSTTATDNGFVAPDAFGTADIICHKDAKNAKGHAKVAAGDSIFLQWDTWPESHKGPVIDYLASCGTSGCETVEKETLKFFKISEKGLIDGSSSPGEYASDELIKNGNGWLVKVPETIKPGFYVLRHEIIALHSGGQENGAQNYPQCFNLEVTGSGTEEPEGTLGTELYKADDAGILFNIYTQLSTYPIPGPKLIAGASAVAQSTSAVASTATPLTGGASAAEPTADSGSPSAQPSSAPAATTAAPAAGNTEAPAAGNTEAPAATQAPAASDAAPTPIFVSATTDAAAAQPTQAAPSSGSDGKGCKSKRSKKVRRHARDVKARNVAPMIKY</sequence>
<proteinExistence type="predicted"/>
<gene>
    <name evidence="1" type="ORF">NCS57_00315200</name>
</gene>
<comment type="caution">
    <text evidence="1">The sequence shown here is derived from an EMBL/GenBank/DDBJ whole genome shotgun (WGS) entry which is preliminary data.</text>
</comment>
<protein>
    <submittedName>
        <fullName evidence="1">Uncharacterized protein</fullName>
    </submittedName>
</protein>
<organism evidence="1 2">
    <name type="scientific">Fusarium keratoplasticum</name>
    <dbReference type="NCBI Taxonomy" id="1328300"/>
    <lineage>
        <taxon>Eukaryota</taxon>
        <taxon>Fungi</taxon>
        <taxon>Dikarya</taxon>
        <taxon>Ascomycota</taxon>
        <taxon>Pezizomycotina</taxon>
        <taxon>Sordariomycetes</taxon>
        <taxon>Hypocreomycetidae</taxon>
        <taxon>Hypocreales</taxon>
        <taxon>Nectriaceae</taxon>
        <taxon>Fusarium</taxon>
        <taxon>Fusarium solani species complex</taxon>
    </lineage>
</organism>
<dbReference type="Proteomes" id="UP001065298">
    <property type="component" value="Chromosome 2"/>
</dbReference>
<keyword evidence="2" id="KW-1185">Reference proteome</keyword>
<accession>A0ACC0REA4</accession>
<evidence type="ECO:0000313" key="1">
    <source>
        <dbReference type="EMBL" id="KAI8680347.1"/>
    </source>
</evidence>